<sequence length="141" mass="14764">MTTAQPRRALGRGLRTLIASAPEPPVAEMDLSAGAAPGVEEHADATAEAACRLAEAAHPTGWSAIAIEDAVDAIDTLVEALSTLDPHSAQLLAPIPKATAALLEHLAHTQRSDQTAVVADAPARGRRRRLGHGRQHNDRRG</sequence>
<feature type="compositionally biased region" description="Basic residues" evidence="1">
    <location>
        <begin position="124"/>
        <end position="134"/>
    </location>
</feature>
<proteinExistence type="predicted"/>
<gene>
    <name evidence="2" type="ORF">ACH4TF_34325</name>
</gene>
<protein>
    <submittedName>
        <fullName evidence="2">Uncharacterized protein</fullName>
    </submittedName>
</protein>
<accession>A0ABW7TFQ0</accession>
<comment type="caution">
    <text evidence="2">The sequence shown here is derived from an EMBL/GenBank/DDBJ whole genome shotgun (WGS) entry which is preliminary data.</text>
</comment>
<organism evidence="2 3">
    <name type="scientific">Streptomyces abikoensis</name>
    <dbReference type="NCBI Taxonomy" id="97398"/>
    <lineage>
        <taxon>Bacteria</taxon>
        <taxon>Bacillati</taxon>
        <taxon>Actinomycetota</taxon>
        <taxon>Actinomycetes</taxon>
        <taxon>Kitasatosporales</taxon>
        <taxon>Streptomycetaceae</taxon>
        <taxon>Streptomyces</taxon>
    </lineage>
</organism>
<feature type="region of interest" description="Disordered" evidence="1">
    <location>
        <begin position="109"/>
        <end position="141"/>
    </location>
</feature>
<dbReference type="Proteomes" id="UP001611162">
    <property type="component" value="Unassembled WGS sequence"/>
</dbReference>
<keyword evidence="3" id="KW-1185">Reference proteome</keyword>
<reference evidence="2 3" key="1">
    <citation type="submission" date="2024-10" db="EMBL/GenBank/DDBJ databases">
        <title>The Natural Products Discovery Center: Release of the First 8490 Sequenced Strains for Exploring Actinobacteria Biosynthetic Diversity.</title>
        <authorList>
            <person name="Kalkreuter E."/>
            <person name="Kautsar S.A."/>
            <person name="Yang D."/>
            <person name="Bader C.D."/>
            <person name="Teijaro C.N."/>
            <person name="Fluegel L."/>
            <person name="Davis C.M."/>
            <person name="Simpson J.R."/>
            <person name="Lauterbach L."/>
            <person name="Steele A.D."/>
            <person name="Gui C."/>
            <person name="Meng S."/>
            <person name="Li G."/>
            <person name="Viehrig K."/>
            <person name="Ye F."/>
            <person name="Su P."/>
            <person name="Kiefer A.F."/>
            <person name="Nichols A."/>
            <person name="Cepeda A.J."/>
            <person name="Yan W."/>
            <person name="Fan B."/>
            <person name="Jiang Y."/>
            <person name="Adhikari A."/>
            <person name="Zheng C.-J."/>
            <person name="Schuster L."/>
            <person name="Cowan T.M."/>
            <person name="Smanski M.J."/>
            <person name="Chevrette M.G."/>
            <person name="De Carvalho L.P.S."/>
            <person name="Shen B."/>
        </authorList>
    </citation>
    <scope>NUCLEOTIDE SEQUENCE [LARGE SCALE GENOMIC DNA]</scope>
    <source>
        <strain evidence="2 3">NPDC020979</strain>
    </source>
</reference>
<dbReference type="EMBL" id="JBIRRB010000024">
    <property type="protein sequence ID" value="MFI0915461.1"/>
    <property type="molecule type" value="Genomic_DNA"/>
</dbReference>
<name>A0ABW7TFQ0_9ACTN</name>
<evidence type="ECO:0000313" key="2">
    <source>
        <dbReference type="EMBL" id="MFI0915461.1"/>
    </source>
</evidence>
<evidence type="ECO:0000256" key="1">
    <source>
        <dbReference type="SAM" id="MobiDB-lite"/>
    </source>
</evidence>
<dbReference type="RefSeq" id="WP_397615028.1">
    <property type="nucleotide sequence ID" value="NZ_JBIRRB010000024.1"/>
</dbReference>
<evidence type="ECO:0000313" key="3">
    <source>
        <dbReference type="Proteomes" id="UP001611162"/>
    </source>
</evidence>